<dbReference type="Proteomes" id="UP000092462">
    <property type="component" value="Unassembled WGS sequence"/>
</dbReference>
<evidence type="ECO:0000313" key="1">
    <source>
        <dbReference type="EnsemblMetazoa" id="PPAI006107-PA"/>
    </source>
</evidence>
<evidence type="ECO:0000313" key="2">
    <source>
        <dbReference type="Proteomes" id="UP000092462"/>
    </source>
</evidence>
<dbReference type="VEuPathDB" id="VectorBase:PPAPM1_010638"/>
<dbReference type="AlphaFoldDB" id="A0A1B0DDY4"/>
<keyword evidence="2" id="KW-1185">Reference proteome</keyword>
<dbReference type="EMBL" id="AJVK01005550">
    <property type="status" value="NOT_ANNOTATED_CDS"/>
    <property type="molecule type" value="Genomic_DNA"/>
</dbReference>
<dbReference type="EnsemblMetazoa" id="PPAI006107-RA">
    <property type="protein sequence ID" value="PPAI006107-PA"/>
    <property type="gene ID" value="PPAI006107"/>
</dbReference>
<dbReference type="EMBL" id="AJVK01005549">
    <property type="status" value="NOT_ANNOTATED_CDS"/>
    <property type="molecule type" value="Genomic_DNA"/>
</dbReference>
<dbReference type="VEuPathDB" id="VectorBase:PPAI006107"/>
<accession>A0A1B0DDY4</accession>
<protein>
    <submittedName>
        <fullName evidence="1">Uncharacterized protein</fullName>
    </submittedName>
</protein>
<proteinExistence type="predicted"/>
<reference evidence="1" key="1">
    <citation type="submission" date="2022-08" db="UniProtKB">
        <authorList>
            <consortium name="EnsemblMetazoa"/>
        </authorList>
    </citation>
    <scope>IDENTIFICATION</scope>
    <source>
        <strain evidence="1">Israel</strain>
    </source>
</reference>
<organism evidence="1 2">
    <name type="scientific">Phlebotomus papatasi</name>
    <name type="common">Sandfly</name>
    <dbReference type="NCBI Taxonomy" id="29031"/>
    <lineage>
        <taxon>Eukaryota</taxon>
        <taxon>Metazoa</taxon>
        <taxon>Ecdysozoa</taxon>
        <taxon>Arthropoda</taxon>
        <taxon>Hexapoda</taxon>
        <taxon>Insecta</taxon>
        <taxon>Pterygota</taxon>
        <taxon>Neoptera</taxon>
        <taxon>Endopterygota</taxon>
        <taxon>Diptera</taxon>
        <taxon>Nematocera</taxon>
        <taxon>Psychodoidea</taxon>
        <taxon>Psychodidae</taxon>
        <taxon>Phlebotomus</taxon>
        <taxon>Phlebotomus</taxon>
    </lineage>
</organism>
<sequence length="63" mass="7109">MCESTFDVRGVSLSKGRHWSSPAIFGPRAKFNANSDPATLDIDVRIICNMSTFLPYRTCHKYV</sequence>
<name>A0A1B0DDY4_PHLPP</name>